<protein>
    <submittedName>
        <fullName evidence="1">Uncharacterized protein</fullName>
    </submittedName>
</protein>
<accession>A0A0M0LCX4</accession>
<name>A0A0M0LCX4_9BACL</name>
<evidence type="ECO:0000313" key="1">
    <source>
        <dbReference type="EMBL" id="KOO48846.1"/>
    </source>
</evidence>
<comment type="caution">
    <text evidence="1">The sequence shown here is derived from an EMBL/GenBank/DDBJ whole genome shotgun (WGS) entry which is preliminary data.</text>
</comment>
<organism evidence="1 2">
    <name type="scientific">Viridibacillus arvi</name>
    <dbReference type="NCBI Taxonomy" id="263475"/>
    <lineage>
        <taxon>Bacteria</taxon>
        <taxon>Bacillati</taxon>
        <taxon>Bacillota</taxon>
        <taxon>Bacilli</taxon>
        <taxon>Bacillales</taxon>
        <taxon>Caryophanaceae</taxon>
        <taxon>Viridibacillus</taxon>
    </lineage>
</organism>
<gene>
    <name evidence="1" type="ORF">AMD00_10520</name>
</gene>
<dbReference type="GeneID" id="301136531"/>
<sequence length="63" mass="7395">MKCKYCKGSMTEQDNDRIGNRYCKQHVCVNDECKAVFEEIRTIRGVRVPAEDRWLNQETAEAK</sequence>
<reference evidence="2" key="1">
    <citation type="submission" date="2015-08" db="EMBL/GenBank/DDBJ databases">
        <title>Fjat-10028 dsm 16317.</title>
        <authorList>
            <person name="Liu B."/>
            <person name="Wang J."/>
            <person name="Zhu Y."/>
            <person name="Liu G."/>
            <person name="Chen Q."/>
            <person name="Chen Z."/>
            <person name="Lan J."/>
            <person name="Che J."/>
            <person name="Ge C."/>
            <person name="Shi H."/>
            <person name="Pan Z."/>
            <person name="Liu X."/>
        </authorList>
    </citation>
    <scope>NUCLEOTIDE SEQUENCE [LARGE SCALE GENOMIC DNA]</scope>
    <source>
        <strain evidence="2">DSM 16317</strain>
    </source>
</reference>
<proteinExistence type="predicted"/>
<dbReference type="Proteomes" id="UP000036867">
    <property type="component" value="Unassembled WGS sequence"/>
</dbReference>
<keyword evidence="2" id="KW-1185">Reference proteome</keyword>
<dbReference type="RefSeq" id="WP_053417034.1">
    <property type="nucleotide sequence ID" value="NZ_JBCMNK010000006.1"/>
</dbReference>
<dbReference type="EMBL" id="LILB01000005">
    <property type="protein sequence ID" value="KOO48846.1"/>
    <property type="molecule type" value="Genomic_DNA"/>
</dbReference>
<dbReference type="STRING" id="263475.AMD00_10520"/>
<evidence type="ECO:0000313" key="2">
    <source>
        <dbReference type="Proteomes" id="UP000036867"/>
    </source>
</evidence>
<dbReference type="AlphaFoldDB" id="A0A0M0LCX4"/>